<dbReference type="OrthoDB" id="1102644at2759"/>
<name>A0A6J0K5F5_RAPSA</name>
<keyword evidence="2" id="KW-1185">Reference proteome</keyword>
<evidence type="ECO:0000313" key="2">
    <source>
        <dbReference type="Proteomes" id="UP000504610"/>
    </source>
</evidence>
<dbReference type="PANTHER" id="PTHR31111:SF99">
    <property type="entry name" value="F-BOX PROTEIN DOR"/>
    <property type="match status" value="1"/>
</dbReference>
<dbReference type="Proteomes" id="UP000504610">
    <property type="component" value="Chromosome 7"/>
</dbReference>
<dbReference type="KEGG" id="rsz:108814205"/>
<protein>
    <submittedName>
        <fullName evidence="3">F-box protein DOR-like</fullName>
    </submittedName>
</protein>
<dbReference type="InterPro" id="IPR036047">
    <property type="entry name" value="F-box-like_dom_sf"/>
</dbReference>
<dbReference type="SUPFAM" id="SSF81383">
    <property type="entry name" value="F-box domain"/>
    <property type="match status" value="1"/>
</dbReference>
<sequence>MISRRQKILEDRQAIVGRLNAGENSLTIPDDLISEIFLRLPVKCIARCRCLSKLWASIINRQDFTDRYLKISSTRPRLLFVFHESRKVFFFSAPQNQEDDNSSPTTSSYHMSFPVDYVEGICSPISGLVCVNNKQILKGRRTPVIVSTICNPSTGQSFTLPRMKTRKKKPDARSFFGYDPVEKQYKVLSMTFADDATEHQVLTLQTGKLSWRMIECGVPHHPGSNSNSVCINGVLYYKTLYGEHIIASFDVRSEKFSFIKVKGPFIHALYPTTVLINFNGKLASISPSGYYLFSKESTSLEMWVLDDIEKEEWSKHIYKLPPTWGKVVGDAILPCSKVTASNEIVLSEYRLRSPFYVFFYSLERGTIRRVEIQGMEAFTHSKVYPFVDHVEDVKRMKGV</sequence>
<dbReference type="PANTHER" id="PTHR31111">
    <property type="entry name" value="BNAA05G37150D PROTEIN-RELATED"/>
    <property type="match status" value="1"/>
</dbReference>
<dbReference type="CDD" id="cd22157">
    <property type="entry name" value="F-box_AtFBW1-like"/>
    <property type="match status" value="1"/>
</dbReference>
<gene>
    <name evidence="3" type="primary">LOC108814205</name>
</gene>
<dbReference type="Gene3D" id="1.20.1280.50">
    <property type="match status" value="1"/>
</dbReference>
<dbReference type="InterPro" id="IPR013187">
    <property type="entry name" value="F-box-assoc_dom_typ3"/>
</dbReference>
<dbReference type="Pfam" id="PF00646">
    <property type="entry name" value="F-box"/>
    <property type="match status" value="1"/>
</dbReference>
<dbReference type="SMART" id="SM00256">
    <property type="entry name" value="FBOX"/>
    <property type="match status" value="1"/>
</dbReference>
<dbReference type="Pfam" id="PF08268">
    <property type="entry name" value="FBA_3"/>
    <property type="match status" value="1"/>
</dbReference>
<organism evidence="2 3">
    <name type="scientific">Raphanus sativus</name>
    <name type="common">Radish</name>
    <name type="synonym">Raphanus raphanistrum var. sativus</name>
    <dbReference type="NCBI Taxonomy" id="3726"/>
    <lineage>
        <taxon>Eukaryota</taxon>
        <taxon>Viridiplantae</taxon>
        <taxon>Streptophyta</taxon>
        <taxon>Embryophyta</taxon>
        <taxon>Tracheophyta</taxon>
        <taxon>Spermatophyta</taxon>
        <taxon>Magnoliopsida</taxon>
        <taxon>eudicotyledons</taxon>
        <taxon>Gunneridae</taxon>
        <taxon>Pentapetalae</taxon>
        <taxon>rosids</taxon>
        <taxon>malvids</taxon>
        <taxon>Brassicales</taxon>
        <taxon>Brassicaceae</taxon>
        <taxon>Brassiceae</taxon>
        <taxon>Raphanus</taxon>
    </lineage>
</organism>
<evidence type="ECO:0000313" key="3">
    <source>
        <dbReference type="RefSeq" id="XP_018442224.1"/>
    </source>
</evidence>
<feature type="domain" description="F-box" evidence="1">
    <location>
        <begin position="28"/>
        <end position="68"/>
    </location>
</feature>
<dbReference type="RefSeq" id="XP_018442224.1">
    <property type="nucleotide sequence ID" value="XM_018586722.2"/>
</dbReference>
<evidence type="ECO:0000259" key="1">
    <source>
        <dbReference type="SMART" id="SM00256"/>
    </source>
</evidence>
<dbReference type="InterPro" id="IPR017451">
    <property type="entry name" value="F-box-assoc_interact_dom"/>
</dbReference>
<accession>A0A6J0K5F5</accession>
<dbReference type="NCBIfam" id="TIGR01640">
    <property type="entry name" value="F_box_assoc_1"/>
    <property type="match status" value="1"/>
</dbReference>
<reference evidence="3" key="2">
    <citation type="submission" date="2025-08" db="UniProtKB">
        <authorList>
            <consortium name="RefSeq"/>
        </authorList>
    </citation>
    <scope>IDENTIFICATION</scope>
    <source>
        <tissue evidence="3">Leaf</tissue>
    </source>
</reference>
<dbReference type="AlphaFoldDB" id="A0A6J0K5F5"/>
<dbReference type="InterPro" id="IPR001810">
    <property type="entry name" value="F-box_dom"/>
</dbReference>
<reference evidence="2" key="1">
    <citation type="journal article" date="2019" name="Database">
        <title>The radish genome database (RadishGD): an integrated information resource for radish genomics.</title>
        <authorList>
            <person name="Yu H.J."/>
            <person name="Baek S."/>
            <person name="Lee Y.J."/>
            <person name="Cho A."/>
            <person name="Mun J.H."/>
        </authorList>
    </citation>
    <scope>NUCLEOTIDE SEQUENCE [LARGE SCALE GENOMIC DNA]</scope>
    <source>
        <strain evidence="2">cv. WK10039</strain>
    </source>
</reference>
<proteinExistence type="predicted"/>
<dbReference type="GeneID" id="108814205"/>